<dbReference type="VEuPathDB" id="VectorBase:GAUT035123"/>
<accession>A0A1A9VEX9</accession>
<organism evidence="1 2">
    <name type="scientific">Glossina austeni</name>
    <name type="common">Savannah tsetse fly</name>
    <dbReference type="NCBI Taxonomy" id="7395"/>
    <lineage>
        <taxon>Eukaryota</taxon>
        <taxon>Metazoa</taxon>
        <taxon>Ecdysozoa</taxon>
        <taxon>Arthropoda</taxon>
        <taxon>Hexapoda</taxon>
        <taxon>Insecta</taxon>
        <taxon>Pterygota</taxon>
        <taxon>Neoptera</taxon>
        <taxon>Endopterygota</taxon>
        <taxon>Diptera</taxon>
        <taxon>Brachycera</taxon>
        <taxon>Muscomorpha</taxon>
        <taxon>Hippoboscoidea</taxon>
        <taxon>Glossinidae</taxon>
        <taxon>Glossina</taxon>
    </lineage>
</organism>
<evidence type="ECO:0000313" key="1">
    <source>
        <dbReference type="EnsemblMetazoa" id="GAUT035123-PA"/>
    </source>
</evidence>
<dbReference type="EnsemblMetazoa" id="GAUT035123-RA">
    <property type="protein sequence ID" value="GAUT035123-PA"/>
    <property type="gene ID" value="GAUT035123"/>
</dbReference>
<sequence>MTDDDIPQMFTEQSKTQFVANFGVEASSTHVYAQPCIKIEHPQQTADELLFLTKYLLRSYIKLTLTAEVKEVGGRSETTAASQQLKLKTDASVALGDDDDDDVHCIIFFFPQFDMVLKCTVKESKKKRVIHSTCHNEVEYVVHMPEFLQSLHEFSFY</sequence>
<dbReference type="Proteomes" id="UP000078200">
    <property type="component" value="Unassembled WGS sequence"/>
</dbReference>
<keyword evidence="2" id="KW-1185">Reference proteome</keyword>
<dbReference type="AlphaFoldDB" id="A0A1A9VEX9"/>
<protein>
    <submittedName>
        <fullName evidence="1">Uncharacterized protein</fullName>
    </submittedName>
</protein>
<name>A0A1A9VEX9_GLOAU</name>
<proteinExistence type="predicted"/>
<evidence type="ECO:0000313" key="2">
    <source>
        <dbReference type="Proteomes" id="UP000078200"/>
    </source>
</evidence>
<reference evidence="1" key="1">
    <citation type="submission" date="2020-05" db="UniProtKB">
        <authorList>
            <consortium name="EnsemblMetazoa"/>
        </authorList>
    </citation>
    <scope>IDENTIFICATION</scope>
    <source>
        <strain evidence="1">TTRI</strain>
    </source>
</reference>